<organism evidence="13 14">
    <name type="scientific">Hippocampus comes</name>
    <name type="common">Tiger tail seahorse</name>
    <dbReference type="NCBI Taxonomy" id="109280"/>
    <lineage>
        <taxon>Eukaryota</taxon>
        <taxon>Metazoa</taxon>
        <taxon>Chordata</taxon>
        <taxon>Craniata</taxon>
        <taxon>Vertebrata</taxon>
        <taxon>Euteleostomi</taxon>
        <taxon>Actinopterygii</taxon>
        <taxon>Neopterygii</taxon>
        <taxon>Teleostei</taxon>
        <taxon>Neoteleostei</taxon>
        <taxon>Acanthomorphata</taxon>
        <taxon>Syngnathiaria</taxon>
        <taxon>Syngnathiformes</taxon>
        <taxon>Syngnathoidei</taxon>
        <taxon>Syngnathidae</taxon>
        <taxon>Hippocampus</taxon>
    </lineage>
</organism>
<evidence type="ECO:0000313" key="13">
    <source>
        <dbReference type="Ensembl" id="ENSHCOP00000025919.1"/>
    </source>
</evidence>
<dbReference type="GeneTree" id="ENSGT00940000177577"/>
<dbReference type="AlphaFoldDB" id="A0A3Q2Z597"/>
<reference evidence="13" key="1">
    <citation type="submission" date="2025-08" db="UniProtKB">
        <authorList>
            <consortium name="Ensembl"/>
        </authorList>
    </citation>
    <scope>IDENTIFICATION</scope>
</reference>
<dbReference type="GO" id="GO:0097746">
    <property type="term" value="P:blood vessel diameter maintenance"/>
    <property type="evidence" value="ECO:0007669"/>
    <property type="project" value="UniProtKB-KW"/>
</dbReference>
<keyword evidence="14" id="KW-1185">Reference proteome</keyword>
<dbReference type="Ensembl" id="ENSHCOT00000020569.1">
    <property type="protein sequence ID" value="ENSHCOP00000025919.1"/>
    <property type="gene ID" value="ENSHCOG00000016420.1"/>
</dbReference>
<evidence type="ECO:0000256" key="6">
    <source>
        <dbReference type="ARBA" id="ARBA00022685"/>
    </source>
</evidence>
<dbReference type="Pfam" id="PF07421">
    <property type="entry name" value="Pro-NT_NN"/>
    <property type="match status" value="1"/>
</dbReference>
<feature type="signal peptide" evidence="12">
    <location>
        <begin position="1"/>
        <end position="21"/>
    </location>
</feature>
<dbReference type="Proteomes" id="UP000264820">
    <property type="component" value="Unplaced"/>
</dbReference>
<dbReference type="GO" id="GO:0005576">
    <property type="term" value="C:extracellular region"/>
    <property type="evidence" value="ECO:0007669"/>
    <property type="project" value="UniProtKB-SubCell"/>
</dbReference>
<protein>
    <recommendedName>
        <fullName evidence="4">Neurotensin/neuromedin N</fullName>
    </recommendedName>
</protein>
<evidence type="ECO:0000256" key="12">
    <source>
        <dbReference type="SAM" id="SignalP"/>
    </source>
</evidence>
<accession>A0A3Q2Z597</accession>
<evidence type="ECO:0000256" key="2">
    <source>
        <dbReference type="ARBA" id="ARBA00004613"/>
    </source>
</evidence>
<evidence type="ECO:0000313" key="14">
    <source>
        <dbReference type="Proteomes" id="UP000264820"/>
    </source>
</evidence>
<evidence type="ECO:0000256" key="3">
    <source>
        <dbReference type="ARBA" id="ARBA00009827"/>
    </source>
</evidence>
<feature type="chain" id="PRO_5018640710" description="Neurotensin/neuromedin N" evidence="12">
    <location>
        <begin position="22"/>
        <end position="137"/>
    </location>
</feature>
<evidence type="ECO:0000256" key="1">
    <source>
        <dbReference type="ARBA" id="ARBA00004398"/>
    </source>
</evidence>
<dbReference type="GO" id="GO:0030133">
    <property type="term" value="C:transport vesicle"/>
    <property type="evidence" value="ECO:0007669"/>
    <property type="project" value="UniProtKB-SubCell"/>
</dbReference>
<evidence type="ECO:0000256" key="10">
    <source>
        <dbReference type="ARBA" id="ARBA00025449"/>
    </source>
</evidence>
<keyword evidence="8" id="KW-0838">Vasoactive</keyword>
<evidence type="ECO:0000256" key="7">
    <source>
        <dbReference type="ARBA" id="ARBA00022729"/>
    </source>
</evidence>
<keyword evidence="9" id="KW-0968">Cytoplasmic vesicle</keyword>
<evidence type="ECO:0000256" key="8">
    <source>
        <dbReference type="ARBA" id="ARBA00022858"/>
    </source>
</evidence>
<keyword evidence="6" id="KW-0165">Cleavage on pair of basic residues</keyword>
<dbReference type="PANTHER" id="PTHR15356">
    <property type="entry name" value="NEUROTENSIN/NEUROMEDIN N"/>
    <property type="match status" value="1"/>
</dbReference>
<dbReference type="InterPro" id="IPR008055">
    <property type="entry name" value="NeurotensiN"/>
</dbReference>
<keyword evidence="5" id="KW-0964">Secreted</keyword>
<sequence>MQAHLACVLLLLCFTCSGLCAGKMPPREQLKQASKQSAPYWRLTLDNLCRLADGLRLMEEGAEEAAWWRRIFLVFTSHISANSFICMYIYRERERERETGNGGSAQLKRKSPYILKRQATHAAKSRRPYILKRSEIY</sequence>
<dbReference type="STRING" id="109280.ENSHCOP00000025919"/>
<dbReference type="GO" id="GO:0005184">
    <property type="term" value="F:neuropeptide hormone activity"/>
    <property type="evidence" value="ECO:0007669"/>
    <property type="project" value="InterPro"/>
</dbReference>
<dbReference type="PANTHER" id="PTHR15356:SF0">
    <property type="entry name" value="NEUROTENSIN_NEUROMEDIN N"/>
    <property type="match status" value="1"/>
</dbReference>
<name>A0A3Q2Z597_HIPCM</name>
<reference evidence="13" key="2">
    <citation type="submission" date="2025-09" db="UniProtKB">
        <authorList>
            <consortium name="Ensembl"/>
        </authorList>
    </citation>
    <scope>IDENTIFICATION</scope>
</reference>
<evidence type="ECO:0000256" key="11">
    <source>
        <dbReference type="ARBA" id="ARBA00046937"/>
    </source>
</evidence>
<comment type="subunit">
    <text evidence="11">Interacts with NTSR1. Interacts with SORT1. Interacts with SORL1.</text>
</comment>
<keyword evidence="7 12" id="KW-0732">Signal</keyword>
<evidence type="ECO:0000256" key="4">
    <source>
        <dbReference type="ARBA" id="ARBA00016213"/>
    </source>
</evidence>
<evidence type="ECO:0000256" key="5">
    <source>
        <dbReference type="ARBA" id="ARBA00022525"/>
    </source>
</evidence>
<proteinExistence type="inferred from homology"/>
<comment type="function">
    <text evidence="10">Neurotensin may play an endocrine or paracrine role in the regulation of fat metabolism. It causes contraction of smooth muscle.</text>
</comment>
<dbReference type="OMA" id="YWRVSLV"/>
<evidence type="ECO:0000256" key="9">
    <source>
        <dbReference type="ARBA" id="ARBA00023329"/>
    </source>
</evidence>
<comment type="similarity">
    <text evidence="3">Belongs to the neurotensin family.</text>
</comment>
<comment type="subcellular location">
    <subcellularLocation>
        <location evidence="1">Cytoplasmic vesicle</location>
        <location evidence="1">Secretory vesicle</location>
    </subcellularLocation>
    <subcellularLocation>
        <location evidence="2">Secreted</location>
    </subcellularLocation>
</comment>